<evidence type="ECO:0000256" key="3">
    <source>
        <dbReference type="ARBA" id="ARBA00022448"/>
    </source>
</evidence>
<dbReference type="PANTHER" id="PTHR12386">
    <property type="entry name" value="ATP SYNTHASE SUBUNIT"/>
    <property type="match status" value="1"/>
</dbReference>
<sequence length="218" mass="23282">MSLPLTRSAVRSFGRQLRTPAARRFESSTATKASEATKETASKVSETANDAASKAGDKAQEFKSKATEGLSKVTSSAGSAAKGLGNALGKVGGRTGKVVAFVERQIPHAIYYLKVGAELSKLVYNGRQMSPPSMSTFQTYFQQVLKNIRNPNGLLHTAENTAGKAVQKPTSVLESFRDRQKVINGAIIGAEVLGFFTVGEMIGRMKIVGYRGDTASHH</sequence>
<keyword evidence="5" id="KW-0375">Hydrogen ion transport</keyword>
<keyword evidence="6" id="KW-0406">Ion transport</keyword>
<dbReference type="AlphaFoldDB" id="A0A1E1LJ22"/>
<evidence type="ECO:0000256" key="4">
    <source>
        <dbReference type="ARBA" id="ARBA00022547"/>
    </source>
</evidence>
<keyword evidence="9" id="KW-0066">ATP synthesis</keyword>
<evidence type="ECO:0000256" key="7">
    <source>
        <dbReference type="ARBA" id="ARBA00023128"/>
    </source>
</evidence>
<protein>
    <submittedName>
        <fullName evidence="11">Related to F1F0-ATP synthase subunit G</fullName>
    </submittedName>
</protein>
<dbReference type="Pfam" id="PF04718">
    <property type="entry name" value="ATP-synt_G"/>
    <property type="match status" value="1"/>
</dbReference>
<accession>A0A1E1LJ22</accession>
<evidence type="ECO:0000256" key="10">
    <source>
        <dbReference type="SAM" id="MobiDB-lite"/>
    </source>
</evidence>
<keyword evidence="3" id="KW-0813">Transport</keyword>
<comment type="subcellular location">
    <subcellularLocation>
        <location evidence="1">Mitochondrion membrane</location>
    </subcellularLocation>
</comment>
<evidence type="ECO:0000256" key="1">
    <source>
        <dbReference type="ARBA" id="ARBA00004325"/>
    </source>
</evidence>
<dbReference type="Proteomes" id="UP000178129">
    <property type="component" value="Unassembled WGS sequence"/>
</dbReference>
<proteinExistence type="inferred from homology"/>
<evidence type="ECO:0000256" key="9">
    <source>
        <dbReference type="ARBA" id="ARBA00023310"/>
    </source>
</evidence>
<evidence type="ECO:0000256" key="5">
    <source>
        <dbReference type="ARBA" id="ARBA00022781"/>
    </source>
</evidence>
<dbReference type="InParanoid" id="A0A1E1LJ22"/>
<comment type="caution">
    <text evidence="11">The sequence shown here is derived from an EMBL/GenBank/DDBJ whole genome shotgun (WGS) entry which is preliminary data.</text>
</comment>
<dbReference type="InterPro" id="IPR006808">
    <property type="entry name" value="ATP_synth_F0_gsu_mt"/>
</dbReference>
<dbReference type="STRING" id="914237.A0A1E1LJ22"/>
<keyword evidence="12" id="KW-1185">Reference proteome</keyword>
<dbReference type="GO" id="GO:0045259">
    <property type="term" value="C:proton-transporting ATP synthase complex"/>
    <property type="evidence" value="ECO:0007669"/>
    <property type="project" value="UniProtKB-KW"/>
</dbReference>
<keyword evidence="4" id="KW-0138">CF(0)</keyword>
<evidence type="ECO:0000313" key="11">
    <source>
        <dbReference type="EMBL" id="CZT10434.1"/>
    </source>
</evidence>
<comment type="similarity">
    <text evidence="2">Belongs to the ATPase g subunit family.</text>
</comment>
<keyword evidence="8" id="KW-0472">Membrane</keyword>
<name>A0A1E1LJ22_9HELO</name>
<dbReference type="GO" id="GO:0031966">
    <property type="term" value="C:mitochondrial membrane"/>
    <property type="evidence" value="ECO:0007669"/>
    <property type="project" value="UniProtKB-SubCell"/>
</dbReference>
<evidence type="ECO:0000313" key="12">
    <source>
        <dbReference type="Proteomes" id="UP000178129"/>
    </source>
</evidence>
<dbReference type="GO" id="GO:0015078">
    <property type="term" value="F:proton transmembrane transporter activity"/>
    <property type="evidence" value="ECO:0007669"/>
    <property type="project" value="InterPro"/>
</dbReference>
<organism evidence="11 12">
    <name type="scientific">Rhynchosporium graminicola</name>
    <dbReference type="NCBI Taxonomy" id="2792576"/>
    <lineage>
        <taxon>Eukaryota</taxon>
        <taxon>Fungi</taxon>
        <taxon>Dikarya</taxon>
        <taxon>Ascomycota</taxon>
        <taxon>Pezizomycotina</taxon>
        <taxon>Leotiomycetes</taxon>
        <taxon>Helotiales</taxon>
        <taxon>Ploettnerulaceae</taxon>
        <taxon>Rhynchosporium</taxon>
    </lineage>
</organism>
<feature type="region of interest" description="Disordered" evidence="10">
    <location>
        <begin position="1"/>
        <end position="59"/>
    </location>
</feature>
<evidence type="ECO:0000256" key="6">
    <source>
        <dbReference type="ARBA" id="ARBA00023065"/>
    </source>
</evidence>
<reference evidence="12" key="1">
    <citation type="submission" date="2016-03" db="EMBL/GenBank/DDBJ databases">
        <authorList>
            <person name="Ploux O."/>
        </authorList>
    </citation>
    <scope>NUCLEOTIDE SEQUENCE [LARGE SCALE GENOMIC DNA]</scope>
    <source>
        <strain evidence="12">UK7</strain>
    </source>
</reference>
<dbReference type="EMBL" id="FJUW01000055">
    <property type="protein sequence ID" value="CZT10434.1"/>
    <property type="molecule type" value="Genomic_DNA"/>
</dbReference>
<evidence type="ECO:0000256" key="8">
    <source>
        <dbReference type="ARBA" id="ARBA00023136"/>
    </source>
</evidence>
<dbReference type="GO" id="GO:0015986">
    <property type="term" value="P:proton motive force-driven ATP synthesis"/>
    <property type="evidence" value="ECO:0007669"/>
    <property type="project" value="InterPro"/>
</dbReference>
<gene>
    <name evidence="11" type="ORF">RCO7_10519</name>
</gene>
<evidence type="ECO:0000256" key="2">
    <source>
        <dbReference type="ARBA" id="ARBA00005699"/>
    </source>
</evidence>
<keyword evidence="7" id="KW-0496">Mitochondrion</keyword>